<protein>
    <submittedName>
        <fullName evidence="2">Uncharacterized protein</fullName>
    </submittedName>
</protein>
<evidence type="ECO:0000313" key="2">
    <source>
        <dbReference type="EMBL" id="SBV33248.1"/>
    </source>
</evidence>
<name>A0A1Y5PTC9_9SPHN</name>
<dbReference type="KEGG" id="sphu:SPPYR_2128"/>
<accession>A0A1Y5PTC9</accession>
<evidence type="ECO:0000256" key="1">
    <source>
        <dbReference type="SAM" id="MobiDB-lite"/>
    </source>
</evidence>
<sequence length="87" mass="9594">MARRSRRQAPVLFCVSSDLSPVSYTYVSNPLGIRQVLDHAPVKIRGETYAIPWPQPPRGDALHRGGACRPAGSGESHQRQCGNARRQ</sequence>
<gene>
    <name evidence="2" type="ORF">SPPYR_2128</name>
</gene>
<proteinExistence type="predicted"/>
<dbReference type="AlphaFoldDB" id="A0A1Y5PTC9"/>
<feature type="region of interest" description="Disordered" evidence="1">
    <location>
        <begin position="51"/>
        <end position="87"/>
    </location>
</feature>
<organism evidence="2">
    <name type="scientific">uncultured Sphingopyxis sp</name>
    <dbReference type="NCBI Taxonomy" id="310581"/>
    <lineage>
        <taxon>Bacteria</taxon>
        <taxon>Pseudomonadati</taxon>
        <taxon>Pseudomonadota</taxon>
        <taxon>Alphaproteobacteria</taxon>
        <taxon>Sphingomonadales</taxon>
        <taxon>Sphingomonadaceae</taxon>
        <taxon>Sphingopyxis</taxon>
        <taxon>environmental samples</taxon>
    </lineage>
</organism>
<dbReference type="EMBL" id="LT598653">
    <property type="protein sequence ID" value="SBV33248.1"/>
    <property type="molecule type" value="Genomic_DNA"/>
</dbReference>
<reference evidence="2" key="1">
    <citation type="submission" date="2016-03" db="EMBL/GenBank/DDBJ databases">
        <authorList>
            <person name="Ploux O."/>
        </authorList>
    </citation>
    <scope>NUCLEOTIDE SEQUENCE</scope>
    <source>
        <strain evidence="2">UC10</strain>
    </source>
</reference>